<evidence type="ECO:0000313" key="1">
    <source>
        <dbReference type="EMBL" id="KAF9876285.1"/>
    </source>
</evidence>
<name>A0A9P6LKP4_9PEZI</name>
<sequence>MEFIGGAAIGPWSKSYAIDWRPSHDGNHQSDDDVLTEVMKFIQAKNGKILDIRWIRDTLERHLPIGYQMMFDMGQMRVSIESSLLSAMVSIWLNDFKLTPEEWLQNNLGPIRVKALRLGMVADHGYAEWLETNRPEFFKLHSNEILDLKEFCWDSPKCPSPPPAAIDSKSKWLALAEQSVNHLSTPVIGSSLQDPTIAEAKTYRKSTNPVPTIPSSSHHRNVVPLASAEEVFGNAKRHGAHLSQLVQNEIEGWVSRLDPSILGSDFRKFEVRIPRDIDHDRCYRSVMKEVQQQAGMGLGVAWASRDTESFFIPFVSQNQPELLLEPLTILWSRLSSYSLYLETMSNPVSLPDYLREQRREHMTRCLLDGIRSGQKRQRTTESDCFAEGRVSKKKKMEH</sequence>
<accession>A0A9P6LKP4</accession>
<reference evidence="1" key="2">
    <citation type="submission" date="2020-11" db="EMBL/GenBank/DDBJ databases">
        <title>Whole genome sequencing of Colletotrichum sp.</title>
        <authorList>
            <person name="Li H."/>
        </authorList>
    </citation>
    <scope>NUCLEOTIDE SEQUENCE</scope>
    <source>
        <strain evidence="1">CkLH20</strain>
    </source>
</reference>
<protein>
    <submittedName>
        <fullName evidence="1">Uncharacterized protein</fullName>
    </submittedName>
</protein>
<evidence type="ECO:0000313" key="2">
    <source>
        <dbReference type="Proteomes" id="UP000781932"/>
    </source>
</evidence>
<dbReference type="AlphaFoldDB" id="A0A9P6LKP4"/>
<dbReference type="RefSeq" id="XP_038745746.1">
    <property type="nucleotide sequence ID" value="XM_038888945.1"/>
</dbReference>
<gene>
    <name evidence="1" type="ORF">CkaCkLH20_06228</name>
</gene>
<reference evidence="1" key="1">
    <citation type="submission" date="2020-03" db="EMBL/GenBank/DDBJ databases">
        <authorList>
            <person name="He L."/>
        </authorList>
    </citation>
    <scope>NUCLEOTIDE SEQUENCE</scope>
    <source>
        <strain evidence="1">CkLH20</strain>
    </source>
</reference>
<keyword evidence="2" id="KW-1185">Reference proteome</keyword>
<dbReference type="Proteomes" id="UP000781932">
    <property type="component" value="Unassembled WGS sequence"/>
</dbReference>
<organism evidence="1 2">
    <name type="scientific">Colletotrichum karsti</name>
    <dbReference type="NCBI Taxonomy" id="1095194"/>
    <lineage>
        <taxon>Eukaryota</taxon>
        <taxon>Fungi</taxon>
        <taxon>Dikarya</taxon>
        <taxon>Ascomycota</taxon>
        <taxon>Pezizomycotina</taxon>
        <taxon>Sordariomycetes</taxon>
        <taxon>Hypocreomycetidae</taxon>
        <taxon>Glomerellales</taxon>
        <taxon>Glomerellaceae</taxon>
        <taxon>Colletotrichum</taxon>
        <taxon>Colletotrichum boninense species complex</taxon>
    </lineage>
</organism>
<dbReference type="GeneID" id="62162019"/>
<comment type="caution">
    <text evidence="1">The sequence shown here is derived from an EMBL/GenBank/DDBJ whole genome shotgun (WGS) entry which is preliminary data.</text>
</comment>
<dbReference type="EMBL" id="JAATWM020000018">
    <property type="protein sequence ID" value="KAF9876285.1"/>
    <property type="molecule type" value="Genomic_DNA"/>
</dbReference>
<proteinExistence type="predicted"/>